<feature type="domain" description="Sushi" evidence="4">
    <location>
        <begin position="62"/>
        <end position="115"/>
    </location>
</feature>
<dbReference type="Proteomes" id="UP000288216">
    <property type="component" value="Unassembled WGS sequence"/>
</dbReference>
<feature type="chain" id="PRO_5019521885" description="Sushi domain-containing protein" evidence="3">
    <location>
        <begin position="25"/>
        <end position="129"/>
    </location>
</feature>
<protein>
    <recommendedName>
        <fullName evidence="4">Sushi domain-containing protein</fullName>
    </recommendedName>
</protein>
<dbReference type="Gene3D" id="2.10.70.10">
    <property type="entry name" value="Complement Module, domain 1"/>
    <property type="match status" value="1"/>
</dbReference>
<dbReference type="CDD" id="cd00033">
    <property type="entry name" value="CCP"/>
    <property type="match status" value="1"/>
</dbReference>
<accession>A0A401NXA5</accession>
<evidence type="ECO:0000313" key="6">
    <source>
        <dbReference type="Proteomes" id="UP000288216"/>
    </source>
</evidence>
<comment type="caution">
    <text evidence="5">The sequence shown here is derived from an EMBL/GenBank/DDBJ whole genome shotgun (WGS) entry which is preliminary data.</text>
</comment>
<dbReference type="InterPro" id="IPR000436">
    <property type="entry name" value="Sushi_SCR_CCP_dom"/>
</dbReference>
<dbReference type="SUPFAM" id="SSF57535">
    <property type="entry name" value="Complement control module/SCR domain"/>
    <property type="match status" value="1"/>
</dbReference>
<dbReference type="Pfam" id="PF00084">
    <property type="entry name" value="Sushi"/>
    <property type="match status" value="1"/>
</dbReference>
<dbReference type="AlphaFoldDB" id="A0A401NXA5"/>
<dbReference type="InterPro" id="IPR035976">
    <property type="entry name" value="Sushi/SCR/CCP_sf"/>
</dbReference>
<keyword evidence="1 2" id="KW-1015">Disulfide bond</keyword>
<sequence>MSRMAPIWVLGVLLPGFFLCQGDASLAESEELIGLEERSFVYVPQESEVEIDGLETRTHIDLPCGKPSPLKNGVWTINDRTVIYKCNRGFDLVGYPTSKCMSNCRWENPVPYCVGKNINIITYYQMQKQ</sequence>
<evidence type="ECO:0000256" key="2">
    <source>
        <dbReference type="PROSITE-ProRule" id="PRU00302"/>
    </source>
</evidence>
<dbReference type="SMART" id="SM00032">
    <property type="entry name" value="CCP"/>
    <property type="match status" value="1"/>
</dbReference>
<evidence type="ECO:0000313" key="5">
    <source>
        <dbReference type="EMBL" id="GCB65485.1"/>
    </source>
</evidence>
<reference evidence="5 6" key="1">
    <citation type="journal article" date="2018" name="Nat. Ecol. Evol.">
        <title>Shark genomes provide insights into elasmobranch evolution and the origin of vertebrates.</title>
        <authorList>
            <person name="Hara Y"/>
            <person name="Yamaguchi K"/>
            <person name="Onimaru K"/>
            <person name="Kadota M"/>
            <person name="Koyanagi M"/>
            <person name="Keeley SD"/>
            <person name="Tatsumi K"/>
            <person name="Tanaka K"/>
            <person name="Motone F"/>
            <person name="Kageyama Y"/>
            <person name="Nozu R"/>
            <person name="Adachi N"/>
            <person name="Nishimura O"/>
            <person name="Nakagawa R"/>
            <person name="Tanegashima C"/>
            <person name="Kiyatake I"/>
            <person name="Matsumoto R"/>
            <person name="Murakumo K"/>
            <person name="Nishida K"/>
            <person name="Terakita A"/>
            <person name="Kuratani S"/>
            <person name="Sato K"/>
            <person name="Hyodo S Kuraku.S."/>
        </authorList>
    </citation>
    <scope>NUCLEOTIDE SEQUENCE [LARGE SCALE GENOMIC DNA]</scope>
</reference>
<evidence type="ECO:0000259" key="4">
    <source>
        <dbReference type="PROSITE" id="PS50923"/>
    </source>
</evidence>
<proteinExistence type="predicted"/>
<feature type="disulfide bond" evidence="2">
    <location>
        <begin position="86"/>
        <end position="113"/>
    </location>
</feature>
<keyword evidence="2" id="KW-0768">Sushi</keyword>
<evidence type="ECO:0000256" key="3">
    <source>
        <dbReference type="SAM" id="SignalP"/>
    </source>
</evidence>
<evidence type="ECO:0000256" key="1">
    <source>
        <dbReference type="ARBA" id="ARBA00023157"/>
    </source>
</evidence>
<keyword evidence="6" id="KW-1185">Reference proteome</keyword>
<dbReference type="OrthoDB" id="10473649at2759"/>
<organism evidence="5 6">
    <name type="scientific">Scyliorhinus torazame</name>
    <name type="common">Cloudy catshark</name>
    <name type="synonym">Catulus torazame</name>
    <dbReference type="NCBI Taxonomy" id="75743"/>
    <lineage>
        <taxon>Eukaryota</taxon>
        <taxon>Metazoa</taxon>
        <taxon>Chordata</taxon>
        <taxon>Craniata</taxon>
        <taxon>Vertebrata</taxon>
        <taxon>Chondrichthyes</taxon>
        <taxon>Elasmobranchii</taxon>
        <taxon>Galeomorphii</taxon>
        <taxon>Galeoidea</taxon>
        <taxon>Carcharhiniformes</taxon>
        <taxon>Scyliorhinidae</taxon>
        <taxon>Scyliorhinus</taxon>
    </lineage>
</organism>
<name>A0A401NXA5_SCYTO</name>
<keyword evidence="3" id="KW-0732">Signal</keyword>
<dbReference type="EMBL" id="BFAA01002852">
    <property type="protein sequence ID" value="GCB65485.1"/>
    <property type="molecule type" value="Genomic_DNA"/>
</dbReference>
<feature type="signal peptide" evidence="3">
    <location>
        <begin position="1"/>
        <end position="24"/>
    </location>
</feature>
<dbReference type="PROSITE" id="PS50923">
    <property type="entry name" value="SUSHI"/>
    <property type="match status" value="1"/>
</dbReference>
<comment type="caution">
    <text evidence="2">Lacks conserved residue(s) required for the propagation of feature annotation.</text>
</comment>
<gene>
    <name evidence="5" type="ORF">scyTo_0007727</name>
</gene>